<dbReference type="GO" id="GO:0000209">
    <property type="term" value="P:protein polyubiquitination"/>
    <property type="evidence" value="ECO:0007669"/>
    <property type="project" value="TreeGrafter"/>
</dbReference>
<evidence type="ECO:0000256" key="2">
    <source>
        <dbReference type="PROSITE-ProRule" id="PRU00504"/>
    </source>
</evidence>
<organism evidence="4 5">
    <name type="scientific">Naegleria lovaniensis</name>
    <name type="common">Amoeba</name>
    <dbReference type="NCBI Taxonomy" id="51637"/>
    <lineage>
        <taxon>Eukaryota</taxon>
        <taxon>Discoba</taxon>
        <taxon>Heterolobosea</taxon>
        <taxon>Tetramitia</taxon>
        <taxon>Eutetramitia</taxon>
        <taxon>Vahlkampfiidae</taxon>
        <taxon>Naegleria</taxon>
    </lineage>
</organism>
<dbReference type="InterPro" id="IPR001258">
    <property type="entry name" value="NHL_repeat"/>
</dbReference>
<accession>A0AA88H3K0</accession>
<gene>
    <name evidence="4" type="ORF">C9374_012679</name>
</gene>
<reference evidence="4 5" key="1">
    <citation type="journal article" date="2018" name="BMC Genomics">
        <title>The genome of Naegleria lovaniensis, the basis for a comparative approach to unravel pathogenicity factors of the human pathogenic amoeba N. fowleri.</title>
        <authorList>
            <person name="Liechti N."/>
            <person name="Schurch N."/>
            <person name="Bruggmann R."/>
            <person name="Wittwer M."/>
        </authorList>
    </citation>
    <scope>NUCLEOTIDE SEQUENCE [LARGE SCALE GENOMIC DNA]</scope>
    <source>
        <strain evidence="4 5">ATCC 30569</strain>
    </source>
</reference>
<keyword evidence="5" id="KW-1185">Reference proteome</keyword>
<dbReference type="GO" id="GO:0008270">
    <property type="term" value="F:zinc ion binding"/>
    <property type="evidence" value="ECO:0007669"/>
    <property type="project" value="UniProtKB-KW"/>
</dbReference>
<dbReference type="InterPro" id="IPR011042">
    <property type="entry name" value="6-blade_b-propeller_TolB-like"/>
</dbReference>
<dbReference type="GO" id="GO:0043161">
    <property type="term" value="P:proteasome-mediated ubiquitin-dependent protein catabolic process"/>
    <property type="evidence" value="ECO:0007669"/>
    <property type="project" value="TreeGrafter"/>
</dbReference>
<dbReference type="GO" id="GO:0061630">
    <property type="term" value="F:ubiquitin protein ligase activity"/>
    <property type="evidence" value="ECO:0007669"/>
    <property type="project" value="TreeGrafter"/>
</dbReference>
<dbReference type="RefSeq" id="XP_044554321.1">
    <property type="nucleotide sequence ID" value="XM_044688472.1"/>
</dbReference>
<dbReference type="SUPFAM" id="SSF101898">
    <property type="entry name" value="NHL repeat"/>
    <property type="match status" value="1"/>
</dbReference>
<evidence type="ECO:0000256" key="1">
    <source>
        <dbReference type="ARBA" id="ARBA00022737"/>
    </source>
</evidence>
<keyword evidence="1" id="KW-0677">Repeat</keyword>
<proteinExistence type="predicted"/>
<dbReference type="PANTHER" id="PTHR24104:SF25">
    <property type="entry name" value="PROTEIN LIN-41"/>
    <property type="match status" value="1"/>
</dbReference>
<feature type="region of interest" description="Disordered" evidence="3">
    <location>
        <begin position="81"/>
        <end position="112"/>
    </location>
</feature>
<feature type="compositionally biased region" description="Acidic residues" evidence="3">
    <location>
        <begin position="83"/>
        <end position="112"/>
    </location>
</feature>
<dbReference type="AlphaFoldDB" id="A0AA88H3K0"/>
<dbReference type="PANTHER" id="PTHR24104">
    <property type="entry name" value="E3 UBIQUITIN-PROTEIN LIGASE NHLRC1-RELATED"/>
    <property type="match status" value="1"/>
</dbReference>
<dbReference type="InterPro" id="IPR050952">
    <property type="entry name" value="TRIM-NHL_E3_ligases"/>
</dbReference>
<name>A0AA88H3K0_NAELO</name>
<dbReference type="Gene3D" id="2.120.10.30">
    <property type="entry name" value="TolB, C-terminal domain"/>
    <property type="match status" value="2"/>
</dbReference>
<evidence type="ECO:0000313" key="4">
    <source>
        <dbReference type="EMBL" id="KAG2392427.1"/>
    </source>
</evidence>
<evidence type="ECO:0000256" key="3">
    <source>
        <dbReference type="SAM" id="MobiDB-lite"/>
    </source>
</evidence>
<dbReference type="CDD" id="cd05819">
    <property type="entry name" value="NHL"/>
    <property type="match status" value="1"/>
</dbReference>
<protein>
    <submittedName>
        <fullName evidence="4">Uncharacterized protein</fullName>
    </submittedName>
</protein>
<dbReference type="GeneID" id="68105133"/>
<evidence type="ECO:0000313" key="5">
    <source>
        <dbReference type="Proteomes" id="UP000816034"/>
    </source>
</evidence>
<comment type="caution">
    <text evidence="4">The sequence shown here is derived from an EMBL/GenBank/DDBJ whole genome shotgun (WGS) entry which is preliminary data.</text>
</comment>
<dbReference type="Proteomes" id="UP000816034">
    <property type="component" value="Unassembled WGS sequence"/>
</dbReference>
<dbReference type="EMBL" id="PYSW02000005">
    <property type="protein sequence ID" value="KAG2392427.1"/>
    <property type="molecule type" value="Genomic_DNA"/>
</dbReference>
<dbReference type="PROSITE" id="PS51125">
    <property type="entry name" value="NHL"/>
    <property type="match status" value="1"/>
</dbReference>
<feature type="repeat" description="NHL" evidence="2">
    <location>
        <begin position="310"/>
        <end position="354"/>
    </location>
</feature>
<sequence>MPSQDHADSVHLILEDLQNDQLHLHEGIVPSSQERTNLAFTTEELQAFLTKRLRDQKRIPFSYQFELLEIIDCKDRKIRNVEQEEEEADSDSDFDDFLDDEEEDDEENDSISEEDYQLFCPSDVKISYACKCVLVSDDNIGRILVLDLQSKQYLDTIDLPFKVAFMFIEENYDGLKRDALILSGGDHCVYKYDLEKLLRHPNCEYIWRAGFPNSKDVFNLPRGLAMYTYCLPPGQCAPLRRDQIYVCDYKHNEIKILDANHGDLLDSISLSFSYPYGIDITKDGHLVVCETVGEVIDILSHDEDQTWKLEKDIGESGTEALQFRFPSSVIVDKESQYLIVCDTRNSRLQILSQEGYFLKSVGDDYQQQTGQQASDFGRPVAVCLNERNGELLVCDIAHSKIRVYR</sequence>